<dbReference type="RefSeq" id="WP_311676825.1">
    <property type="nucleotide sequence ID" value="NZ_JAVRER010000009.1"/>
</dbReference>
<sequence length="68" mass="6929">MTPPARRDLAEGCTGGGALVHRADCVQAPVDSEPAGDAVALQAASAGARPCPVCRPETAFRALRPEES</sequence>
<reference evidence="2" key="1">
    <citation type="submission" date="2023-07" db="EMBL/GenBank/DDBJ databases">
        <title>30 novel species of actinomycetes from the DSMZ collection.</title>
        <authorList>
            <person name="Nouioui I."/>
        </authorList>
    </citation>
    <scope>NUCLEOTIDE SEQUENCE [LARGE SCALE GENOMIC DNA]</scope>
    <source>
        <strain evidence="2">DSM 41982</strain>
    </source>
</reference>
<dbReference type="AlphaFoldDB" id="A0ABD5E412"/>
<comment type="caution">
    <text evidence="1">The sequence shown here is derived from an EMBL/GenBank/DDBJ whole genome shotgun (WGS) entry which is preliminary data.</text>
</comment>
<proteinExistence type="predicted"/>
<dbReference type="EMBL" id="JAVRER010000009">
    <property type="protein sequence ID" value="MDT0415408.1"/>
    <property type="molecule type" value="Genomic_DNA"/>
</dbReference>
<dbReference type="Proteomes" id="UP001183607">
    <property type="component" value="Unassembled WGS sequence"/>
</dbReference>
<accession>A0ABD5E412</accession>
<name>A0ABD5E412_9ACTN</name>
<protein>
    <submittedName>
        <fullName evidence="1">DUF6233 domain-containing protein</fullName>
    </submittedName>
</protein>
<evidence type="ECO:0000313" key="2">
    <source>
        <dbReference type="Proteomes" id="UP001183607"/>
    </source>
</evidence>
<dbReference type="Pfam" id="PF19746">
    <property type="entry name" value="DUF6233"/>
    <property type="match status" value="1"/>
</dbReference>
<gene>
    <name evidence="1" type="ORF">RM574_07880</name>
</gene>
<organism evidence="1 2">
    <name type="scientific">Streptomyces evansiae</name>
    <dbReference type="NCBI Taxonomy" id="3075535"/>
    <lineage>
        <taxon>Bacteria</taxon>
        <taxon>Bacillati</taxon>
        <taxon>Actinomycetota</taxon>
        <taxon>Actinomycetes</taxon>
        <taxon>Kitasatosporales</taxon>
        <taxon>Streptomycetaceae</taxon>
        <taxon>Streptomyces</taxon>
    </lineage>
</organism>
<dbReference type="InterPro" id="IPR046200">
    <property type="entry name" value="DUF6233"/>
</dbReference>
<evidence type="ECO:0000313" key="1">
    <source>
        <dbReference type="EMBL" id="MDT0415408.1"/>
    </source>
</evidence>